<feature type="compositionally biased region" description="Basic and acidic residues" evidence="1">
    <location>
        <begin position="148"/>
        <end position="159"/>
    </location>
</feature>
<evidence type="ECO:0000313" key="2">
    <source>
        <dbReference type="EMBL" id="SIR93073.1"/>
    </source>
</evidence>
<accession>A0A1N7EY77</accession>
<evidence type="ECO:0000256" key="1">
    <source>
        <dbReference type="SAM" id="MobiDB-lite"/>
    </source>
</evidence>
<proteinExistence type="predicted"/>
<evidence type="ECO:0000313" key="3">
    <source>
        <dbReference type="Proteomes" id="UP000186914"/>
    </source>
</evidence>
<protein>
    <submittedName>
        <fullName evidence="2">Uncharacterized protein</fullName>
    </submittedName>
</protein>
<dbReference type="RefSeq" id="WP_076433000.1">
    <property type="nucleotide sequence ID" value="NZ_FTNO01000007.1"/>
</dbReference>
<organism evidence="2 3">
    <name type="scientific">Haladaptatus litoreus</name>
    <dbReference type="NCBI Taxonomy" id="553468"/>
    <lineage>
        <taxon>Archaea</taxon>
        <taxon>Methanobacteriati</taxon>
        <taxon>Methanobacteriota</taxon>
        <taxon>Stenosarchaea group</taxon>
        <taxon>Halobacteria</taxon>
        <taxon>Halobacteriales</taxon>
        <taxon>Haladaptataceae</taxon>
        <taxon>Haladaptatus</taxon>
    </lineage>
</organism>
<name>A0A1N7EY77_9EURY</name>
<feature type="region of interest" description="Disordered" evidence="1">
    <location>
        <begin position="1"/>
        <end position="29"/>
    </location>
</feature>
<dbReference type="Proteomes" id="UP000186914">
    <property type="component" value="Unassembled WGS sequence"/>
</dbReference>
<gene>
    <name evidence="2" type="ORF">SAMN05421858_4631</name>
</gene>
<reference evidence="3" key="1">
    <citation type="submission" date="2017-01" db="EMBL/GenBank/DDBJ databases">
        <authorList>
            <person name="Varghese N."/>
            <person name="Submissions S."/>
        </authorList>
    </citation>
    <scope>NUCLEOTIDE SEQUENCE [LARGE SCALE GENOMIC DNA]</scope>
    <source>
        <strain evidence="3">CGMCC 1.7737</strain>
    </source>
</reference>
<dbReference type="AlphaFoldDB" id="A0A1N7EY77"/>
<sequence>MGEQNEPNQSDDQETLDRTLDAVLTTKRPVSTTDEIADVTGESTEITRSTLTELHDQDRIERLEIPNSGVIWWAPRPLDDVLKSINAETILKRLSDELDTSISLGDGTVYENGDKHPPEELDSGSASQNETDSNEKDTGGVIPSSEESGEKRQQLKDGADLEDVSE</sequence>
<keyword evidence="3" id="KW-1185">Reference proteome</keyword>
<feature type="region of interest" description="Disordered" evidence="1">
    <location>
        <begin position="101"/>
        <end position="166"/>
    </location>
</feature>
<dbReference type="EMBL" id="FTNO01000007">
    <property type="protein sequence ID" value="SIR93073.1"/>
    <property type="molecule type" value="Genomic_DNA"/>
</dbReference>